<gene>
    <name evidence="1" type="ORF">OIE82_27060</name>
</gene>
<accession>A0ABZ1YB64</accession>
<protein>
    <submittedName>
        <fullName evidence="1">Uncharacterized protein</fullName>
    </submittedName>
</protein>
<reference evidence="1" key="1">
    <citation type="submission" date="2022-10" db="EMBL/GenBank/DDBJ databases">
        <title>The complete genomes of actinobacterial strains from the NBC collection.</title>
        <authorList>
            <person name="Joergensen T.S."/>
            <person name="Alvarez Arevalo M."/>
            <person name="Sterndorff E.B."/>
            <person name="Faurdal D."/>
            <person name="Vuksanovic O."/>
            <person name="Mourched A.-S."/>
            <person name="Charusanti P."/>
            <person name="Shaw S."/>
            <person name="Blin K."/>
            <person name="Weber T."/>
        </authorList>
    </citation>
    <scope>NUCLEOTIDE SEQUENCE [LARGE SCALE GENOMIC DNA]</scope>
    <source>
        <strain evidence="1">NBC 01686</strain>
    </source>
</reference>
<dbReference type="EMBL" id="CP109207">
    <property type="protein sequence ID" value="WUU56604.1"/>
    <property type="molecule type" value="Genomic_DNA"/>
</dbReference>
<sequence>MADLTYRGTLAAWEPTADKRRAALDVVFQDCGTAARIYADPGHAAKTFVSAVVRAFMDARKSKTYQHAG</sequence>
<proteinExistence type="predicted"/>
<name>A0ABZ1YB64_9ACTN</name>
<organism evidence="1">
    <name type="scientific">Streptomyces althioticus</name>
    <dbReference type="NCBI Taxonomy" id="83380"/>
    <lineage>
        <taxon>Bacteria</taxon>
        <taxon>Bacillati</taxon>
        <taxon>Actinomycetota</taxon>
        <taxon>Actinomycetes</taxon>
        <taxon>Kitasatosporales</taxon>
        <taxon>Streptomycetaceae</taxon>
        <taxon>Streptomyces</taxon>
        <taxon>Streptomyces althioticus group</taxon>
    </lineage>
</organism>
<dbReference type="RefSeq" id="WP_395759464.1">
    <property type="nucleotide sequence ID" value="NZ_CP109207.1"/>
</dbReference>
<evidence type="ECO:0000313" key="1">
    <source>
        <dbReference type="EMBL" id="WUU56604.1"/>
    </source>
</evidence>